<dbReference type="Proteomes" id="UP000011518">
    <property type="component" value="Unassembled WGS sequence"/>
</dbReference>
<reference evidence="2" key="1">
    <citation type="submission" date="2012-07" db="EMBL/GenBank/DDBJ databases">
        <title>Genome of the Chinese tree shrew, a rising model animal genetically related to primates.</title>
        <authorList>
            <person name="Zhang G."/>
            <person name="Fan Y."/>
            <person name="Yao Y."/>
            <person name="Huang Z."/>
        </authorList>
    </citation>
    <scope>NUCLEOTIDE SEQUENCE [LARGE SCALE GENOMIC DNA]</scope>
</reference>
<keyword evidence="2" id="KW-1185">Reference proteome</keyword>
<gene>
    <name evidence="1" type="ORF">TREES_T100014055</name>
</gene>
<reference evidence="2" key="2">
    <citation type="journal article" date="2013" name="Nat. Commun.">
        <title>Genome of the Chinese tree shrew.</title>
        <authorList>
            <person name="Fan Y."/>
            <person name="Huang Z.Y."/>
            <person name="Cao C.C."/>
            <person name="Chen C.S."/>
            <person name="Chen Y.X."/>
            <person name="Fan D.D."/>
            <person name="He J."/>
            <person name="Hou H.L."/>
            <person name="Hu L."/>
            <person name="Hu X.T."/>
            <person name="Jiang X.T."/>
            <person name="Lai R."/>
            <person name="Lang Y.S."/>
            <person name="Liang B."/>
            <person name="Liao S.G."/>
            <person name="Mu D."/>
            <person name="Ma Y.Y."/>
            <person name="Niu Y.Y."/>
            <person name="Sun X.Q."/>
            <person name="Xia J.Q."/>
            <person name="Xiao J."/>
            <person name="Xiong Z.Q."/>
            <person name="Xu L."/>
            <person name="Yang L."/>
            <person name="Zhang Y."/>
            <person name="Zhao W."/>
            <person name="Zhao X.D."/>
            <person name="Zheng Y.T."/>
            <person name="Zhou J.M."/>
            <person name="Zhu Y.B."/>
            <person name="Zhang G.J."/>
            <person name="Wang J."/>
            <person name="Yao Y.G."/>
        </authorList>
    </citation>
    <scope>NUCLEOTIDE SEQUENCE [LARGE SCALE GENOMIC DNA]</scope>
</reference>
<dbReference type="EMBL" id="KB320774">
    <property type="protein sequence ID" value="ELW63482.1"/>
    <property type="molecule type" value="Genomic_DNA"/>
</dbReference>
<sequence>MVRSLLKGVDILFESHLEDRYGIGVPLNVQMSYSSHTWRAGHMVPTVPVGDHPGSVAIRGGARPILAISVCGRGIVKPSGSLCDQGTEPLLGGSRSEDRAALSPGLGPRCLSTLQHLLCEPRARESRFTEKSRSGEERGLLR</sequence>
<evidence type="ECO:0000313" key="1">
    <source>
        <dbReference type="EMBL" id="ELW63482.1"/>
    </source>
</evidence>
<organism evidence="1 2">
    <name type="scientific">Tupaia chinensis</name>
    <name type="common">Chinese tree shrew</name>
    <name type="synonym">Tupaia belangeri chinensis</name>
    <dbReference type="NCBI Taxonomy" id="246437"/>
    <lineage>
        <taxon>Eukaryota</taxon>
        <taxon>Metazoa</taxon>
        <taxon>Chordata</taxon>
        <taxon>Craniata</taxon>
        <taxon>Vertebrata</taxon>
        <taxon>Euteleostomi</taxon>
        <taxon>Mammalia</taxon>
        <taxon>Eutheria</taxon>
        <taxon>Euarchontoglires</taxon>
        <taxon>Scandentia</taxon>
        <taxon>Tupaiidae</taxon>
        <taxon>Tupaia</taxon>
    </lineage>
</organism>
<evidence type="ECO:0000313" key="2">
    <source>
        <dbReference type="Proteomes" id="UP000011518"/>
    </source>
</evidence>
<dbReference type="InParanoid" id="L9KQP7"/>
<proteinExistence type="predicted"/>
<protein>
    <submittedName>
        <fullName evidence="1">Uncharacterized protein</fullName>
    </submittedName>
</protein>
<dbReference type="AlphaFoldDB" id="L9KQP7"/>
<name>L9KQP7_TUPCH</name>
<accession>L9KQP7</accession>